<gene>
    <name evidence="1" type="ORF">Vadar_025070</name>
</gene>
<accession>A0ACB7Y1F9</accession>
<protein>
    <submittedName>
        <fullName evidence="1">Uncharacterized protein</fullName>
    </submittedName>
</protein>
<comment type="caution">
    <text evidence="1">The sequence shown here is derived from an EMBL/GenBank/DDBJ whole genome shotgun (WGS) entry which is preliminary data.</text>
</comment>
<dbReference type="Proteomes" id="UP000828048">
    <property type="component" value="Chromosome 5"/>
</dbReference>
<name>A0ACB7Y1F9_9ERIC</name>
<reference evidence="1 2" key="1">
    <citation type="journal article" date="2021" name="Hortic Res">
        <title>High-quality reference genome and annotation aids understanding of berry development for evergreen blueberry (Vaccinium darrowii).</title>
        <authorList>
            <person name="Yu J."/>
            <person name="Hulse-Kemp A.M."/>
            <person name="Babiker E."/>
            <person name="Staton M."/>
        </authorList>
    </citation>
    <scope>NUCLEOTIDE SEQUENCE [LARGE SCALE GENOMIC DNA]</scope>
    <source>
        <strain evidence="2">cv. NJ 8807/NJ 8810</strain>
        <tissue evidence="1">Young leaf</tissue>
    </source>
</reference>
<evidence type="ECO:0000313" key="2">
    <source>
        <dbReference type="Proteomes" id="UP000828048"/>
    </source>
</evidence>
<evidence type="ECO:0000313" key="1">
    <source>
        <dbReference type="EMBL" id="KAH7847351.1"/>
    </source>
</evidence>
<organism evidence="1 2">
    <name type="scientific">Vaccinium darrowii</name>
    <dbReference type="NCBI Taxonomy" id="229202"/>
    <lineage>
        <taxon>Eukaryota</taxon>
        <taxon>Viridiplantae</taxon>
        <taxon>Streptophyta</taxon>
        <taxon>Embryophyta</taxon>
        <taxon>Tracheophyta</taxon>
        <taxon>Spermatophyta</taxon>
        <taxon>Magnoliopsida</taxon>
        <taxon>eudicotyledons</taxon>
        <taxon>Gunneridae</taxon>
        <taxon>Pentapetalae</taxon>
        <taxon>asterids</taxon>
        <taxon>Ericales</taxon>
        <taxon>Ericaceae</taxon>
        <taxon>Vaccinioideae</taxon>
        <taxon>Vaccinieae</taxon>
        <taxon>Vaccinium</taxon>
    </lineage>
</organism>
<keyword evidence="2" id="KW-1185">Reference proteome</keyword>
<dbReference type="EMBL" id="CM037155">
    <property type="protein sequence ID" value="KAH7847351.1"/>
    <property type="molecule type" value="Genomic_DNA"/>
</dbReference>
<sequence length="217" mass="24738">MDVKTAFLNGELDEEIYMKQPEGFVVQGQEHKVCKLVKSLYRLKQAPKQWHEKFDKVIVSNGFRIHQSDKCVYSKFTENRGVIVCLYVDDMLIFGTDLDSIQSTKDMLSSSFSMKDMGVADVILGIRITRQGGNIVLSQSHYIEKILKKFNHFDCTPISTPYDPHVKLYPNTGRAVSQLDYSRVIGSLMYAMTSTRPDIAYAVGKLSRYTHNPSDIH</sequence>
<proteinExistence type="predicted"/>